<sequence length="618" mass="68233">MTRADLLPTKITITDDASASERYAASMLQSHLQIACPDLTFTVGPPKGSRPGSEIIVGPGASLHYGLPAETLTGLGNESYYLGYFAPPLVGSVVLTGGIGSTRSTIYAVYSMLTDVIGFNFFAHDETAPPMECLSDVPHFDITNSPAFEYRDNNQFQPTTQLDWSTAVAYNGRVTDATHGNYVKYADPPGFVHTSYNILAFPDSTWQNHPPPALYKAHPEWFWPRGAAGASTYGQLCWSNASLVAFVTEQARKILCADANATILSISQNDNGEQCEDPAEKAVNDKEGSPIGALLNAVNAVADALADEFPHVAFDTLAYQWTRSAPTSGLKPRPNVIIRLCTIECDFAHPLTHENNAPFQKDMAAWAALSKRTYIWDYVTNFQHYVAPFPNWHVLVPNLRFFHEHGVQGVFEEGTYNTPGGDLVQLKDYLLAKALWNPNIDDDDATTQFLGYYYDSAAVHVKTYMDAMVEGIDGSAYYMHESFDVNAPFLTPALLLRSAQAFANASAAVASKDVRFMRRVEEAALPVMYVALFRWDELRAYASSAKLTWPYNETLRPQFDEFKRVYQAVGIKVLDEAGHTIDWMESVLFPTSGGLLSLVGGRDRSSSRRGSSLHWRAS</sequence>
<dbReference type="AlphaFoldDB" id="A0A0M0J930"/>
<evidence type="ECO:0000313" key="1">
    <source>
        <dbReference type="EMBL" id="KOO22862.1"/>
    </source>
</evidence>
<reference evidence="2" key="1">
    <citation type="journal article" date="2015" name="PLoS Genet.">
        <title>Genome Sequence and Transcriptome Analyses of Chrysochromulina tobin: Metabolic Tools for Enhanced Algal Fitness in the Prominent Order Prymnesiales (Haptophyceae).</title>
        <authorList>
            <person name="Hovde B.T."/>
            <person name="Deodato C.R."/>
            <person name="Hunsperger H.M."/>
            <person name="Ryken S.A."/>
            <person name="Yost W."/>
            <person name="Jha R.K."/>
            <person name="Patterson J."/>
            <person name="Monnat R.J. Jr."/>
            <person name="Barlow S.B."/>
            <person name="Starkenburg S.R."/>
            <person name="Cattolico R.A."/>
        </authorList>
    </citation>
    <scope>NUCLEOTIDE SEQUENCE</scope>
    <source>
        <strain evidence="2">CCMP291</strain>
    </source>
</reference>
<accession>A0A0M0J930</accession>
<dbReference type="PANTHER" id="PTHR47406">
    <property type="entry name" value="COAGULATION FACTOR 5/8 TYPE, C-TERMINAL"/>
    <property type="match status" value="1"/>
</dbReference>
<name>A0A0M0J930_9EUKA</name>
<proteinExistence type="predicted"/>
<evidence type="ECO:0000313" key="2">
    <source>
        <dbReference type="Proteomes" id="UP000037460"/>
    </source>
</evidence>
<dbReference type="Pfam" id="PF16126">
    <property type="entry name" value="DUF4838"/>
    <property type="match status" value="1"/>
</dbReference>
<gene>
    <name evidence="1" type="ORF">Ctob_006779</name>
</gene>
<dbReference type="Proteomes" id="UP000037460">
    <property type="component" value="Unassembled WGS sequence"/>
</dbReference>
<protein>
    <submittedName>
        <fullName evidence="1">F5 8 type c domain protein</fullName>
    </submittedName>
</protein>
<dbReference type="InterPro" id="IPR032287">
    <property type="entry name" value="DUF4838"/>
</dbReference>
<dbReference type="OrthoDB" id="10254694at2759"/>
<keyword evidence="2" id="KW-1185">Reference proteome</keyword>
<comment type="caution">
    <text evidence="1">The sequence shown here is derived from an EMBL/GenBank/DDBJ whole genome shotgun (WGS) entry which is preliminary data.</text>
</comment>
<organism evidence="1 2">
    <name type="scientific">Chrysochromulina tobinii</name>
    <dbReference type="NCBI Taxonomy" id="1460289"/>
    <lineage>
        <taxon>Eukaryota</taxon>
        <taxon>Haptista</taxon>
        <taxon>Haptophyta</taxon>
        <taxon>Prymnesiophyceae</taxon>
        <taxon>Prymnesiales</taxon>
        <taxon>Chrysochromulinaceae</taxon>
        <taxon>Chrysochromulina</taxon>
    </lineage>
</organism>
<dbReference type="EMBL" id="JWZX01003244">
    <property type="protein sequence ID" value="KOO22862.1"/>
    <property type="molecule type" value="Genomic_DNA"/>
</dbReference>
<dbReference type="PANTHER" id="PTHR47406:SF2">
    <property type="entry name" value="ALPHA GLUCURONIDASE N-TERMINAL DOMAIN-CONTAINING PROTEIN"/>
    <property type="match status" value="1"/>
</dbReference>